<comment type="caution">
    <text evidence="3">The sequence shown here is derived from an EMBL/GenBank/DDBJ whole genome shotgun (WGS) entry which is preliminary data.</text>
</comment>
<organism evidence="3 4">
    <name type="scientific">Symbiodinium natans</name>
    <dbReference type="NCBI Taxonomy" id="878477"/>
    <lineage>
        <taxon>Eukaryota</taxon>
        <taxon>Sar</taxon>
        <taxon>Alveolata</taxon>
        <taxon>Dinophyceae</taxon>
        <taxon>Suessiales</taxon>
        <taxon>Symbiodiniaceae</taxon>
        <taxon>Symbiodinium</taxon>
    </lineage>
</organism>
<reference evidence="3" key="1">
    <citation type="submission" date="2021-02" db="EMBL/GenBank/DDBJ databases">
        <authorList>
            <person name="Dougan E. K."/>
            <person name="Rhodes N."/>
            <person name="Thang M."/>
            <person name="Chan C."/>
        </authorList>
    </citation>
    <scope>NUCLEOTIDE SEQUENCE</scope>
</reference>
<dbReference type="InterPro" id="IPR051712">
    <property type="entry name" value="ARTD-AVP"/>
</dbReference>
<feature type="compositionally biased region" description="Basic and acidic residues" evidence="1">
    <location>
        <begin position="175"/>
        <end position="184"/>
    </location>
</feature>
<feature type="compositionally biased region" description="Acidic residues" evidence="1">
    <location>
        <begin position="165"/>
        <end position="174"/>
    </location>
</feature>
<dbReference type="Proteomes" id="UP000604046">
    <property type="component" value="Unassembled WGS sequence"/>
</dbReference>
<dbReference type="SUPFAM" id="SSF56399">
    <property type="entry name" value="ADP-ribosylation"/>
    <property type="match status" value="2"/>
</dbReference>
<dbReference type="InterPro" id="IPR012317">
    <property type="entry name" value="Poly(ADP-ribose)pol_cat_dom"/>
</dbReference>
<dbReference type="GO" id="GO:0003950">
    <property type="term" value="F:NAD+ poly-ADP-ribosyltransferase activity"/>
    <property type="evidence" value="ECO:0007669"/>
    <property type="project" value="InterPro"/>
</dbReference>
<evidence type="ECO:0000256" key="1">
    <source>
        <dbReference type="SAM" id="MobiDB-lite"/>
    </source>
</evidence>
<dbReference type="GO" id="GO:1990404">
    <property type="term" value="F:NAD+-protein mono-ADP-ribosyltransferase activity"/>
    <property type="evidence" value="ECO:0007669"/>
    <property type="project" value="TreeGrafter"/>
</dbReference>
<name>A0A812UQ20_9DINO</name>
<dbReference type="OrthoDB" id="10249393at2759"/>
<dbReference type="Pfam" id="PF00644">
    <property type="entry name" value="PARP"/>
    <property type="match status" value="1"/>
</dbReference>
<feature type="compositionally biased region" description="Acidic residues" evidence="1">
    <location>
        <begin position="103"/>
        <end position="119"/>
    </location>
</feature>
<proteinExistence type="predicted"/>
<feature type="compositionally biased region" description="Basic and acidic residues" evidence="1">
    <location>
        <begin position="142"/>
        <end position="151"/>
    </location>
</feature>
<gene>
    <name evidence="3" type="ORF">SNAT2548_LOCUS33701</name>
</gene>
<evidence type="ECO:0000259" key="2">
    <source>
        <dbReference type="Pfam" id="PF00644"/>
    </source>
</evidence>
<protein>
    <recommendedName>
        <fullName evidence="2">PARP catalytic domain-containing protein</fullName>
    </recommendedName>
</protein>
<feature type="compositionally biased region" description="Low complexity" evidence="1">
    <location>
        <begin position="70"/>
        <end position="87"/>
    </location>
</feature>
<sequence>MACPDRCPGPKVPHHCKLVPEPSLREQIAALAATFKKTRTRHVPVINSWMFRKAPSAPMPAKTGMPPMPSGAAAPVDVSTASAASSTGRDDLPEVSVEHESSLEEQTEQAMETEEQEVTEDWRRYVTEDPQEAAEEGMPMQRHAEEEERQGRTWRSWADQHEEEYGADESDEDQQGAKEAEEALMRPPRQLRQLPSTPLPVTPENSAAARQLFKAVAGVLNGAYAEVPAACAEAVQQWLHTEESLDLVTASDGLALALQAGAVPIQGLTTLASLQKHVAAECQETLLMRSMAERVGWLVGQLTSGRVPLTEWETFQNLRKALEEAAEGDDLYSAKLDFVKALAIIACSGCHERPLPGKLCQTCSGSCLSPCAKCSGSGVYAQPCRRCDGRGLLGRATSCPVCAGKGKKVLGSCNACTNGQSSKPCHACEQGRPFCTECAAQRLEERKAEDAAAAKRRQQRASQARELGPPPAGVTIARASATDLAWLQTLWEERSQDHHHHYCHGYSQDRGVVAAWSIDNPLLSWRFAERRKELKGLLRRDPDELDGFHGSAPQNYLSIIQGGFRSDLRGSAVGQVFGSGEYFAKNPAVSVSYCRGGHYMLVCQLLLGEQSLHSSNSDGDHIWVEDSQYYVISQPSQVLPRFLVKFANNGSEDAELERVLAKGHWSTKKAEDILPVPANRPCTMSRDYATFLWMGFLHAHISDDQLYKDTLAFLQSHAPAYTEGVKVQIVRGKFKKAHAVLKKEMPRELVHRLNRLPFIEDGQQRTICVEDGHGSPEQDCPKYIAKYCRGQNLRFTNPCWCRHPGRETDSARFSLEYVDLCSAKGNEIQSRFMASAPFHNGEPVIVGIRQVKNPLLSRLHEEYRRYLKTRHREEPTARELFHGTNNNIHDVLFQHGLQPPSDCNASELCPVSGGKGLSTTLCTNSCKFCTEKHEWNRCHMFGLGIYLADMAQKSHRYVSQPGDGRGGRKQYKMIVCSVLGRAFKVEGHLRTKDGMHDVANVKALVPEELDDMVEPCCAALRRPGRGGAASASDLSSEHPPDKCDLLFVQGLGCNSRPGWSVYNSEYIAYHPHQCLPKYEITYELR</sequence>
<evidence type="ECO:0000313" key="3">
    <source>
        <dbReference type="EMBL" id="CAE7591989.1"/>
    </source>
</evidence>
<feature type="compositionally biased region" description="Basic and acidic residues" evidence="1">
    <location>
        <begin position="88"/>
        <end position="102"/>
    </location>
</feature>
<feature type="region of interest" description="Disordered" evidence="1">
    <location>
        <begin position="66"/>
        <end position="203"/>
    </location>
</feature>
<accession>A0A812UQ20</accession>
<dbReference type="PANTHER" id="PTHR45740">
    <property type="entry name" value="POLY [ADP-RIBOSE] POLYMERASE"/>
    <property type="match status" value="1"/>
</dbReference>
<dbReference type="AlphaFoldDB" id="A0A812UQ20"/>
<dbReference type="Gene3D" id="3.90.228.10">
    <property type="match status" value="2"/>
</dbReference>
<keyword evidence="4" id="KW-1185">Reference proteome</keyword>
<feature type="domain" description="PARP catalytic" evidence="2">
    <location>
        <begin position="509"/>
        <end position="614"/>
    </location>
</feature>
<feature type="region of interest" description="Disordered" evidence="1">
    <location>
        <begin position="449"/>
        <end position="474"/>
    </location>
</feature>
<dbReference type="GO" id="GO:0005634">
    <property type="term" value="C:nucleus"/>
    <property type="evidence" value="ECO:0007669"/>
    <property type="project" value="TreeGrafter"/>
</dbReference>
<dbReference type="PANTHER" id="PTHR45740:SF2">
    <property type="entry name" value="POLY [ADP-RIBOSE] POLYMERASE"/>
    <property type="match status" value="1"/>
</dbReference>
<evidence type="ECO:0000313" key="4">
    <source>
        <dbReference type="Proteomes" id="UP000604046"/>
    </source>
</evidence>
<dbReference type="EMBL" id="CAJNDS010002773">
    <property type="protein sequence ID" value="CAE7591989.1"/>
    <property type="molecule type" value="Genomic_DNA"/>
</dbReference>